<keyword evidence="2" id="KW-1185">Reference proteome</keyword>
<proteinExistence type="predicted"/>
<dbReference type="AlphaFoldDB" id="A0A392S198"/>
<sequence length="43" mass="4659">MSSETSATVQHLSSTPAESAIILSKLSISSKPITFDYLRRTGF</sequence>
<organism evidence="1 2">
    <name type="scientific">Trifolium medium</name>
    <dbReference type="NCBI Taxonomy" id="97028"/>
    <lineage>
        <taxon>Eukaryota</taxon>
        <taxon>Viridiplantae</taxon>
        <taxon>Streptophyta</taxon>
        <taxon>Embryophyta</taxon>
        <taxon>Tracheophyta</taxon>
        <taxon>Spermatophyta</taxon>
        <taxon>Magnoliopsida</taxon>
        <taxon>eudicotyledons</taxon>
        <taxon>Gunneridae</taxon>
        <taxon>Pentapetalae</taxon>
        <taxon>rosids</taxon>
        <taxon>fabids</taxon>
        <taxon>Fabales</taxon>
        <taxon>Fabaceae</taxon>
        <taxon>Papilionoideae</taxon>
        <taxon>50 kb inversion clade</taxon>
        <taxon>NPAAA clade</taxon>
        <taxon>Hologalegina</taxon>
        <taxon>IRL clade</taxon>
        <taxon>Trifolieae</taxon>
        <taxon>Trifolium</taxon>
    </lineage>
</organism>
<evidence type="ECO:0000313" key="1">
    <source>
        <dbReference type="EMBL" id="MCI41790.1"/>
    </source>
</evidence>
<dbReference type="EMBL" id="LXQA010296299">
    <property type="protein sequence ID" value="MCI41790.1"/>
    <property type="molecule type" value="Genomic_DNA"/>
</dbReference>
<accession>A0A392S198</accession>
<evidence type="ECO:0000313" key="2">
    <source>
        <dbReference type="Proteomes" id="UP000265520"/>
    </source>
</evidence>
<comment type="caution">
    <text evidence="1">The sequence shown here is derived from an EMBL/GenBank/DDBJ whole genome shotgun (WGS) entry which is preliminary data.</text>
</comment>
<name>A0A392S198_9FABA</name>
<dbReference type="Proteomes" id="UP000265520">
    <property type="component" value="Unassembled WGS sequence"/>
</dbReference>
<feature type="non-terminal residue" evidence="1">
    <location>
        <position position="43"/>
    </location>
</feature>
<protein>
    <submittedName>
        <fullName evidence="1">Uncharacterized protein</fullName>
    </submittedName>
</protein>
<reference evidence="1 2" key="1">
    <citation type="journal article" date="2018" name="Front. Plant Sci.">
        <title>Red Clover (Trifolium pratense) and Zigzag Clover (T. medium) - A Picture of Genomic Similarities and Differences.</title>
        <authorList>
            <person name="Dluhosova J."/>
            <person name="Istvanek J."/>
            <person name="Nedelnik J."/>
            <person name="Repkova J."/>
        </authorList>
    </citation>
    <scope>NUCLEOTIDE SEQUENCE [LARGE SCALE GENOMIC DNA]</scope>
    <source>
        <strain evidence="2">cv. 10/8</strain>
        <tissue evidence="1">Leaf</tissue>
    </source>
</reference>